<evidence type="ECO:0000313" key="1">
    <source>
        <dbReference type="EMBL" id="KAJ1679663.1"/>
    </source>
</evidence>
<protein>
    <submittedName>
        <fullName evidence="1">K(+)/H(+) antiporter</fullName>
    </submittedName>
</protein>
<proteinExistence type="predicted"/>
<organism evidence="1 2">
    <name type="scientific">Spiromyces aspiralis</name>
    <dbReference type="NCBI Taxonomy" id="68401"/>
    <lineage>
        <taxon>Eukaryota</taxon>
        <taxon>Fungi</taxon>
        <taxon>Fungi incertae sedis</taxon>
        <taxon>Zoopagomycota</taxon>
        <taxon>Kickxellomycotina</taxon>
        <taxon>Kickxellomycetes</taxon>
        <taxon>Kickxellales</taxon>
        <taxon>Kickxellaceae</taxon>
        <taxon>Spiromyces</taxon>
    </lineage>
</organism>
<evidence type="ECO:0000313" key="2">
    <source>
        <dbReference type="Proteomes" id="UP001145114"/>
    </source>
</evidence>
<comment type="caution">
    <text evidence="1">The sequence shown here is derived from an EMBL/GenBank/DDBJ whole genome shotgun (WGS) entry which is preliminary data.</text>
</comment>
<reference evidence="1" key="1">
    <citation type="submission" date="2022-06" db="EMBL/GenBank/DDBJ databases">
        <title>Phylogenomic reconstructions and comparative analyses of Kickxellomycotina fungi.</title>
        <authorList>
            <person name="Reynolds N.K."/>
            <person name="Stajich J.E."/>
            <person name="Barry K."/>
            <person name="Grigoriev I.V."/>
            <person name="Crous P."/>
            <person name="Smith M.E."/>
        </authorList>
    </citation>
    <scope>NUCLEOTIDE SEQUENCE</scope>
    <source>
        <strain evidence="1">RSA 2271</strain>
    </source>
</reference>
<gene>
    <name evidence="1" type="primary">KHA1</name>
    <name evidence="1" type="ORF">EV182_001589</name>
</gene>
<dbReference type="Proteomes" id="UP001145114">
    <property type="component" value="Unassembled WGS sequence"/>
</dbReference>
<sequence>MASNSSSIITGMNPMAYNSANPIPLFIIQLLIIIFLCRFLHIFLSRLLQPRVIAEIIAGIILGPTVLGRWKAFNDNVFPKSSLTVLNLVSNIGLILFLFMVGLELDPKMLKRNIHKSIMISVAGIVLPFALGIATSYGLFKLLHQSGSFVIFMLFCGVAMGITAFPVLARILTELNLLKTTVGSISISAAAVDDVVSWCLLALVVALTNNASGLSALWVFLVGLGWTLFILMVVRPVYIWYLHRKGCLEPNREPPQHVIFLTFAMIFISAWFTDVIGIHAIFGGFLIGIIVPHSGGFAIKIIEKIEDLVVIFFLPIYFALSGLKTNLSDLNDGVTWGLLILIIFVAFIGKIIGCTLAARLNKFNWRESLTIGFLMNCKGLVELIVLNIGLDAGVINNKIFTMMVVKALVTTFVTTPVVAWLYPPKHQRRIEDDDAFDETKSVFSRYHGFEAGLPMNVFVVVNKIRHVPALVTLVDYLHHRPGLDGAGWPDSGSRRVAELGSYMYRPLQVFVLRLMELTSRESSVMRHAESEFFIRTDPILSMFRAFARVAHLVLRSSLLVTEPEQFGANIVLSAEQAKAHIIILQAYGQGSATISPDSGRVSSSVHTPWYEAIIGRTGGGNGDDDYQQYYTTAQQTAMVMSVFDNAKAVVAVFVDRGLGEDDSHYHHHCSMQQQQQQQQSAWGARGSRSDSADNYEKQSTRMARPSSFDSRDFDLGKDSLAMVPTYQVNDFSLDPTDQPLPPSRAHTDTPLIVLPFFGGPDDRQALRLVCDLCTHAGVRVLIIHYVKTTQPTDRDVVLSASDFPERPVIPATPAVHRSALAREETNPWDAVQQPEVRQF</sequence>
<name>A0ACC1HSX9_9FUNG</name>
<accession>A0ACC1HSX9</accession>
<feature type="non-terminal residue" evidence="1">
    <location>
        <position position="839"/>
    </location>
</feature>
<keyword evidence="2" id="KW-1185">Reference proteome</keyword>
<dbReference type="EMBL" id="JAMZIH010000247">
    <property type="protein sequence ID" value="KAJ1679663.1"/>
    <property type="molecule type" value="Genomic_DNA"/>
</dbReference>